<dbReference type="PRINTS" id="PR00412">
    <property type="entry name" value="EPOXHYDRLASE"/>
</dbReference>
<reference evidence="4 5" key="1">
    <citation type="submission" date="2024-01" db="EMBL/GenBank/DDBJ databases">
        <title>A draft genome for a cacao thread blight-causing isolate of Paramarasmius palmivorus.</title>
        <authorList>
            <person name="Baruah I.K."/>
            <person name="Bukari Y."/>
            <person name="Amoako-Attah I."/>
            <person name="Meinhardt L.W."/>
            <person name="Bailey B.A."/>
            <person name="Cohen S.P."/>
        </authorList>
    </citation>
    <scope>NUCLEOTIDE SEQUENCE [LARGE SCALE GENOMIC DNA]</scope>
    <source>
        <strain evidence="4 5">GH-12</strain>
    </source>
</reference>
<dbReference type="EMBL" id="JAYKXP010000019">
    <property type="protein sequence ID" value="KAK7047664.1"/>
    <property type="molecule type" value="Genomic_DNA"/>
</dbReference>
<organism evidence="4 5">
    <name type="scientific">Paramarasmius palmivorus</name>
    <dbReference type="NCBI Taxonomy" id="297713"/>
    <lineage>
        <taxon>Eukaryota</taxon>
        <taxon>Fungi</taxon>
        <taxon>Dikarya</taxon>
        <taxon>Basidiomycota</taxon>
        <taxon>Agaricomycotina</taxon>
        <taxon>Agaricomycetes</taxon>
        <taxon>Agaricomycetidae</taxon>
        <taxon>Agaricales</taxon>
        <taxon>Marasmiineae</taxon>
        <taxon>Marasmiaceae</taxon>
        <taxon>Paramarasmius</taxon>
    </lineage>
</organism>
<dbReference type="Gene3D" id="3.40.50.1820">
    <property type="entry name" value="alpha/beta hydrolase"/>
    <property type="match status" value="1"/>
</dbReference>
<keyword evidence="1" id="KW-0378">Hydrolase</keyword>
<dbReference type="Pfam" id="PF00561">
    <property type="entry name" value="Abhydrolase_1"/>
    <property type="match status" value="1"/>
</dbReference>
<dbReference type="PANTHER" id="PTHR43329">
    <property type="entry name" value="EPOXIDE HYDROLASE"/>
    <property type="match status" value="1"/>
</dbReference>
<keyword evidence="5" id="KW-1185">Reference proteome</keyword>
<evidence type="ECO:0000313" key="4">
    <source>
        <dbReference type="EMBL" id="KAK7047664.1"/>
    </source>
</evidence>
<accession>A0AAW0D8B0</accession>
<dbReference type="PRINTS" id="PR00111">
    <property type="entry name" value="ABHYDROLASE"/>
</dbReference>
<evidence type="ECO:0000256" key="1">
    <source>
        <dbReference type="ARBA" id="ARBA00022801"/>
    </source>
</evidence>
<comment type="caution">
    <text evidence="4">The sequence shown here is derived from an EMBL/GenBank/DDBJ whole genome shotgun (WGS) entry which is preliminary data.</text>
</comment>
<dbReference type="InterPro" id="IPR029058">
    <property type="entry name" value="AB_hydrolase_fold"/>
</dbReference>
<dbReference type="InterPro" id="IPR000073">
    <property type="entry name" value="AB_hydrolase_1"/>
</dbReference>
<sequence length="334" mass="37341">MDASSYKNIKTSRGMTYHYYFSPPRQENGKTLLFIHGFPSTSFDWHHQVAYFEQRGYGLIVPDMLGYGGTSKPTDVAAYRHSLIVNDLKDILDTESIQKVVIIGHDWGVLATARFVAYYPERVQALGFLTVGYLPPSPPGAKFDLDAANRATTKVFGYEVVGYWEFFSAPDAGAVIDANLKTFLDIAFCPDYETAKTDFSPVGALRASLVWGKAYPPAPWLSPKERAHIFTALQDGGLEAPVCYYKVQTSGLQIEDDQQIPPERRDLPNIPIFFGDALKDPVAKEELFLTAFGVGESPLRGENVTRRGFDGGHWLMFEKADEVNRALKDWLEGF</sequence>
<gene>
    <name evidence="4" type="ORF">VNI00_006432</name>
</gene>
<evidence type="ECO:0000256" key="2">
    <source>
        <dbReference type="ARBA" id="ARBA00038334"/>
    </source>
</evidence>
<dbReference type="Proteomes" id="UP001383192">
    <property type="component" value="Unassembled WGS sequence"/>
</dbReference>
<name>A0AAW0D8B0_9AGAR</name>
<protein>
    <recommendedName>
        <fullName evidence="3">AB hydrolase-1 domain-containing protein</fullName>
    </recommendedName>
</protein>
<dbReference type="AlphaFoldDB" id="A0AAW0D8B0"/>
<dbReference type="GO" id="GO:0016787">
    <property type="term" value="F:hydrolase activity"/>
    <property type="evidence" value="ECO:0007669"/>
    <property type="project" value="UniProtKB-KW"/>
</dbReference>
<feature type="domain" description="AB hydrolase-1" evidence="3">
    <location>
        <begin position="31"/>
        <end position="137"/>
    </location>
</feature>
<comment type="similarity">
    <text evidence="2">Belongs to the AB hydrolase superfamily. Epoxide hydrolase family.</text>
</comment>
<dbReference type="SUPFAM" id="SSF53474">
    <property type="entry name" value="alpha/beta-Hydrolases"/>
    <property type="match status" value="1"/>
</dbReference>
<evidence type="ECO:0000313" key="5">
    <source>
        <dbReference type="Proteomes" id="UP001383192"/>
    </source>
</evidence>
<dbReference type="InterPro" id="IPR000639">
    <property type="entry name" value="Epox_hydrolase-like"/>
</dbReference>
<proteinExistence type="inferred from homology"/>
<evidence type="ECO:0000259" key="3">
    <source>
        <dbReference type="Pfam" id="PF00561"/>
    </source>
</evidence>